<evidence type="ECO:0000259" key="2">
    <source>
        <dbReference type="Pfam" id="PF23213"/>
    </source>
</evidence>
<dbReference type="InterPro" id="IPR055492">
    <property type="entry name" value="DUF7064"/>
</dbReference>
<dbReference type="AlphaFoldDB" id="A0A5P9NHZ6"/>
<feature type="domain" description="DUF7064" evidence="1">
    <location>
        <begin position="204"/>
        <end position="325"/>
    </location>
</feature>
<dbReference type="OrthoDB" id="115252at2"/>
<feature type="domain" description="DUF7065" evidence="2">
    <location>
        <begin position="149"/>
        <end position="184"/>
    </location>
</feature>
<evidence type="ECO:0000259" key="1">
    <source>
        <dbReference type="Pfam" id="PF23212"/>
    </source>
</evidence>
<dbReference type="Pfam" id="PF23212">
    <property type="entry name" value="DUF7064"/>
    <property type="match status" value="1"/>
</dbReference>
<dbReference type="KEGG" id="halc:EY643_07010"/>
<proteinExistence type="predicted"/>
<dbReference type="Proteomes" id="UP000326287">
    <property type="component" value="Chromosome"/>
</dbReference>
<dbReference type="EMBL" id="CP036422">
    <property type="protein sequence ID" value="QFU75421.1"/>
    <property type="molecule type" value="Genomic_DNA"/>
</dbReference>
<dbReference type="SUPFAM" id="SSF159245">
    <property type="entry name" value="AttH-like"/>
    <property type="match status" value="1"/>
</dbReference>
<gene>
    <name evidence="3" type="ORF">EY643_07010</name>
</gene>
<accession>A0A5P9NHZ6</accession>
<dbReference type="InterPro" id="IPR055493">
    <property type="entry name" value="DUF7065"/>
</dbReference>
<organism evidence="3 4">
    <name type="scientific">Halioglobus maricola</name>
    <dbReference type="NCBI Taxonomy" id="2601894"/>
    <lineage>
        <taxon>Bacteria</taxon>
        <taxon>Pseudomonadati</taxon>
        <taxon>Pseudomonadota</taxon>
        <taxon>Gammaproteobacteria</taxon>
        <taxon>Cellvibrionales</taxon>
        <taxon>Halieaceae</taxon>
        <taxon>Halioglobus</taxon>
    </lineage>
</organism>
<reference evidence="3 4" key="1">
    <citation type="submission" date="2019-02" db="EMBL/GenBank/DDBJ databases">
        <authorList>
            <person name="Li S.-H."/>
        </authorList>
    </citation>
    <scope>NUCLEOTIDE SEQUENCE [LARGE SCALE GENOMIC DNA]</scope>
    <source>
        <strain evidence="3 4">IMCC14385</strain>
    </source>
</reference>
<dbReference type="RefSeq" id="WP_152661528.1">
    <property type="nucleotide sequence ID" value="NZ_CP036422.1"/>
</dbReference>
<evidence type="ECO:0000313" key="4">
    <source>
        <dbReference type="Proteomes" id="UP000326287"/>
    </source>
</evidence>
<name>A0A5P9NHZ6_9GAMM</name>
<protein>
    <recommendedName>
        <fullName evidence="5">AttH domain-containing protein</fullName>
    </recommendedName>
</protein>
<keyword evidence="4" id="KW-1185">Reference proteome</keyword>
<dbReference type="Pfam" id="PF23213">
    <property type="entry name" value="DUF7065"/>
    <property type="match status" value="1"/>
</dbReference>
<evidence type="ECO:0008006" key="5">
    <source>
        <dbReference type="Google" id="ProtNLM"/>
    </source>
</evidence>
<sequence>MSTHEGMHPVGDAPHWSESYYFNFYDPETQVGMFTRMGWRPGSGWADALHVLYLPGSRVLFTYGRREIDGDLRQYDGDLTVGNLSLKCVTPHERWLIDYVGEAQDIPNGEILLQRSKQRPDNWFTPAHLDMSLAFECLSSPHFLMTDVAGHFEQSGKVSGTVKLGDEQWAVEGLGVRDKSWGPRDWSMGQSTGGASKDGAGAAAHPHVHWFSMNFGPELALGGSALRQEDGSWKTVGSWLLRQDKKIELRDIQVETCYKPDSILQESVVITAKTEEGEDIRVTGEMVNMCPTKVPAPGGAIFINEGLARYQWGDKTGYGISEQWHAVSL</sequence>
<evidence type="ECO:0000313" key="3">
    <source>
        <dbReference type="EMBL" id="QFU75421.1"/>
    </source>
</evidence>